<dbReference type="RefSeq" id="WP_023550544.1">
    <property type="nucleotide sequence ID" value="NZ_CM002285.1"/>
</dbReference>
<dbReference type="PATRIC" id="fig|1352936.5.peg.6100"/>
<organism evidence="3 4">
    <name type="scientific">Streptomyces roseochromogenus subsp. oscitans DS 12.976</name>
    <dbReference type="NCBI Taxonomy" id="1352936"/>
    <lineage>
        <taxon>Bacteria</taxon>
        <taxon>Bacillati</taxon>
        <taxon>Actinomycetota</taxon>
        <taxon>Actinomycetes</taxon>
        <taxon>Kitasatosporales</taxon>
        <taxon>Streptomycetaceae</taxon>
        <taxon>Streptomyces</taxon>
    </lineage>
</organism>
<name>V6K8G6_STRRC</name>
<evidence type="ECO:0000256" key="2">
    <source>
        <dbReference type="SAM" id="SignalP"/>
    </source>
</evidence>
<dbReference type="OrthoDB" id="4336783at2"/>
<feature type="signal peptide" evidence="2">
    <location>
        <begin position="1"/>
        <end position="20"/>
    </location>
</feature>
<gene>
    <name evidence="3" type="ORF">M878_29245</name>
</gene>
<keyword evidence="4" id="KW-1185">Reference proteome</keyword>
<dbReference type="EMBL" id="AWQX01000250">
    <property type="protein sequence ID" value="EST25249.1"/>
    <property type="molecule type" value="Genomic_DNA"/>
</dbReference>
<dbReference type="Proteomes" id="UP000017984">
    <property type="component" value="Chromosome"/>
</dbReference>
<feature type="chain" id="PRO_5039394703" description="Lipoprotein" evidence="2">
    <location>
        <begin position="21"/>
        <end position="252"/>
    </location>
</feature>
<reference evidence="3 4" key="1">
    <citation type="journal article" date="2014" name="Genome Announc.">
        <title>Draft Genome Sequence of Streptomyces roseochromogenes subsp. oscitans DS 12.976, Producer of the Aminocoumarin Antibiotic Clorobiocin.</title>
        <authorList>
            <person name="Ruckert C."/>
            <person name="Kalinowski J."/>
            <person name="Heide L."/>
            <person name="Apel A.K."/>
        </authorList>
    </citation>
    <scope>NUCLEOTIDE SEQUENCE [LARGE SCALE GENOMIC DNA]</scope>
    <source>
        <strain evidence="3 4">DS 12.976</strain>
    </source>
</reference>
<dbReference type="STRING" id="1352936.M878_29245"/>
<evidence type="ECO:0000313" key="3">
    <source>
        <dbReference type="EMBL" id="EST25249.1"/>
    </source>
</evidence>
<feature type="compositionally biased region" description="Polar residues" evidence="1">
    <location>
        <begin position="216"/>
        <end position="241"/>
    </location>
</feature>
<evidence type="ECO:0008006" key="5">
    <source>
        <dbReference type="Google" id="ProtNLM"/>
    </source>
</evidence>
<comment type="caution">
    <text evidence="3">The sequence shown here is derived from an EMBL/GenBank/DDBJ whole genome shotgun (WGS) entry which is preliminary data.</text>
</comment>
<feature type="region of interest" description="Disordered" evidence="1">
    <location>
        <begin position="213"/>
        <end position="252"/>
    </location>
</feature>
<keyword evidence="2" id="KW-0732">Signal</keyword>
<proteinExistence type="predicted"/>
<dbReference type="PROSITE" id="PS51257">
    <property type="entry name" value="PROKAR_LIPOPROTEIN"/>
    <property type="match status" value="1"/>
</dbReference>
<sequence length="252" mass="26861">MSLCKLPVAVGAALAAVLLAGCGKSTSVVDAGARASTPPLPVTLWNVTPPPPASPPPSMIPYEPTPLPDLTLPPGGDLRSVDARKVIAKDPNLEGTPRQSVQDCKPGSGCGLRRPELRDITGDGRPELLVLIDPDPRLQPVGEAGPRLPAELRVYWSDKSRVYQILGLAMQETTQVDLQGPDLVIRTTHEPDRPGSIRQVTTDRYRWNPELRQLELHSTVTTPTSGTQPPENPSPASQKPSALSPKAASDTP</sequence>
<dbReference type="HOGENOM" id="CLU_1102318_0_0_11"/>
<feature type="region of interest" description="Disordered" evidence="1">
    <location>
        <begin position="93"/>
        <end position="119"/>
    </location>
</feature>
<evidence type="ECO:0000256" key="1">
    <source>
        <dbReference type="SAM" id="MobiDB-lite"/>
    </source>
</evidence>
<protein>
    <recommendedName>
        <fullName evidence="5">Lipoprotein</fullName>
    </recommendedName>
</protein>
<accession>V6K8G6</accession>
<evidence type="ECO:0000313" key="4">
    <source>
        <dbReference type="Proteomes" id="UP000017984"/>
    </source>
</evidence>
<dbReference type="AlphaFoldDB" id="V6K8G6"/>